<protein>
    <submittedName>
        <fullName evidence="2">Uncharacterized protein</fullName>
    </submittedName>
</protein>
<keyword evidence="1" id="KW-0812">Transmembrane</keyword>
<accession>X0Z5L5</accession>
<feature type="transmembrane region" description="Helical" evidence="1">
    <location>
        <begin position="12"/>
        <end position="35"/>
    </location>
</feature>
<dbReference type="EMBL" id="BART01008342">
    <property type="protein sequence ID" value="GAG53692.1"/>
    <property type="molecule type" value="Genomic_DNA"/>
</dbReference>
<sequence length="54" mass="6158">MGSIWFSKKAFLYFGGVAIILLGGMIVVLSPYHYINYNISENVQRPWEVYDEAG</sequence>
<keyword evidence="1" id="KW-1133">Transmembrane helix</keyword>
<name>X0Z5L5_9ZZZZ</name>
<gene>
    <name evidence="2" type="ORF">S01H4_18789</name>
</gene>
<evidence type="ECO:0000313" key="2">
    <source>
        <dbReference type="EMBL" id="GAG53692.1"/>
    </source>
</evidence>
<comment type="caution">
    <text evidence="2">The sequence shown here is derived from an EMBL/GenBank/DDBJ whole genome shotgun (WGS) entry which is preliminary data.</text>
</comment>
<reference evidence="2" key="1">
    <citation type="journal article" date="2014" name="Front. Microbiol.">
        <title>High frequency of phylogenetically diverse reductive dehalogenase-homologous genes in deep subseafloor sedimentary metagenomes.</title>
        <authorList>
            <person name="Kawai M."/>
            <person name="Futagami T."/>
            <person name="Toyoda A."/>
            <person name="Takaki Y."/>
            <person name="Nishi S."/>
            <person name="Hori S."/>
            <person name="Arai W."/>
            <person name="Tsubouchi T."/>
            <person name="Morono Y."/>
            <person name="Uchiyama I."/>
            <person name="Ito T."/>
            <person name="Fujiyama A."/>
            <person name="Inagaki F."/>
            <person name="Takami H."/>
        </authorList>
    </citation>
    <scope>NUCLEOTIDE SEQUENCE</scope>
    <source>
        <strain evidence="2">Expedition CK06-06</strain>
    </source>
</reference>
<dbReference type="AlphaFoldDB" id="X0Z5L5"/>
<proteinExistence type="predicted"/>
<keyword evidence="1" id="KW-0472">Membrane</keyword>
<organism evidence="2">
    <name type="scientific">marine sediment metagenome</name>
    <dbReference type="NCBI Taxonomy" id="412755"/>
    <lineage>
        <taxon>unclassified sequences</taxon>
        <taxon>metagenomes</taxon>
        <taxon>ecological metagenomes</taxon>
    </lineage>
</organism>
<feature type="non-terminal residue" evidence="2">
    <location>
        <position position="54"/>
    </location>
</feature>
<evidence type="ECO:0000256" key="1">
    <source>
        <dbReference type="SAM" id="Phobius"/>
    </source>
</evidence>